<dbReference type="WormBase" id="F44A6.3">
    <property type="protein sequence ID" value="CE03324"/>
    <property type="gene ID" value="WBGene00009675"/>
</dbReference>
<feature type="compositionally biased region" description="Polar residues" evidence="1">
    <location>
        <begin position="100"/>
        <end position="131"/>
    </location>
</feature>
<evidence type="ECO:0000313" key="3">
    <source>
        <dbReference type="Proteomes" id="UP000001940"/>
    </source>
</evidence>
<dbReference type="EMBL" id="BX284606">
    <property type="protein sequence ID" value="CAA90723.1"/>
    <property type="molecule type" value="Genomic_DNA"/>
</dbReference>
<gene>
    <name evidence="2" type="ORF">CELE_F44A6.3</name>
    <name evidence="2 4" type="ORF">F44A6.3</name>
</gene>
<dbReference type="UCSC" id="F44A6.3">
    <property type="organism name" value="c. elegans"/>
</dbReference>
<dbReference type="Proteomes" id="UP000001940">
    <property type="component" value="Chromosome X"/>
</dbReference>
<dbReference type="KEGG" id="cel:CELE_F44A6.3"/>
<dbReference type="RefSeq" id="NP_509715.1">
    <property type="nucleotide sequence ID" value="NM_077314.1"/>
</dbReference>
<accession>Q20385</accession>
<evidence type="ECO:0000256" key="1">
    <source>
        <dbReference type="SAM" id="MobiDB-lite"/>
    </source>
</evidence>
<dbReference type="GeneID" id="185723"/>
<evidence type="ECO:0000313" key="4">
    <source>
        <dbReference type="WormBase" id="F44A6.3"/>
    </source>
</evidence>
<protein>
    <submittedName>
        <fullName evidence="2">Uncharacterized protein</fullName>
    </submittedName>
</protein>
<organism evidence="2 3">
    <name type="scientific">Caenorhabditis elegans</name>
    <dbReference type="NCBI Taxonomy" id="6239"/>
    <lineage>
        <taxon>Eukaryota</taxon>
        <taxon>Metazoa</taxon>
        <taxon>Ecdysozoa</taxon>
        <taxon>Nematoda</taxon>
        <taxon>Chromadorea</taxon>
        <taxon>Rhabditida</taxon>
        <taxon>Rhabditina</taxon>
        <taxon>Rhabditomorpha</taxon>
        <taxon>Rhabditoidea</taxon>
        <taxon>Rhabditidae</taxon>
        <taxon>Peloderinae</taxon>
        <taxon>Caenorhabditis</taxon>
    </lineage>
</organism>
<name>Q20385_CAEEL</name>
<reference evidence="2 3" key="1">
    <citation type="journal article" date="1998" name="Science">
        <title>Genome sequence of the nematode C. elegans: a platform for investigating biology.</title>
        <authorList>
            <consortium name="The C. elegans sequencing consortium"/>
            <person name="Sulson J.E."/>
            <person name="Waterston R."/>
        </authorList>
    </citation>
    <scope>NUCLEOTIDE SEQUENCE [LARGE SCALE GENOMIC DNA]</scope>
    <source>
        <strain evidence="2 3">Bristol N2</strain>
    </source>
</reference>
<dbReference type="AGR" id="WB:WBGene00009675"/>
<dbReference type="CTD" id="185723"/>
<dbReference type="Bgee" id="WBGene00009675">
    <property type="expression patterns" value="Expressed in embryo and 4 other cell types or tissues"/>
</dbReference>
<evidence type="ECO:0000313" key="2">
    <source>
        <dbReference type="EMBL" id="CAA90723.1"/>
    </source>
</evidence>
<proteinExistence type="predicted"/>
<dbReference type="InParanoid" id="Q20385"/>
<dbReference type="AlphaFoldDB" id="Q20385"/>
<sequence>MAHTVFPFNDYFRVTFNGSLLPSQSQSGEIIPPVFSDSPLKTIVLEDAPSIPNWRNKENSTLLKPSLFIANFESKSVLNIQLHSTQLTPSPTPPEENRKNYNCSFPETTNNNTDAKYLNSSEATTERTFQA</sequence>
<keyword evidence="3" id="KW-1185">Reference proteome</keyword>
<dbReference type="OrthoDB" id="5875441at2759"/>
<dbReference type="FunCoup" id="Q20385">
    <property type="interactions" value="115"/>
</dbReference>
<feature type="region of interest" description="Disordered" evidence="1">
    <location>
        <begin position="85"/>
        <end position="131"/>
    </location>
</feature>
<dbReference type="HOGENOM" id="CLU_1929477_0_0_1"/>
<dbReference type="PIR" id="T22155">
    <property type="entry name" value="T22155"/>
</dbReference>
<dbReference type="eggNOG" id="ENOG502TM53">
    <property type="taxonomic scope" value="Eukaryota"/>
</dbReference>
<dbReference type="PaxDb" id="6239-F44A6.3"/>